<evidence type="ECO:0000313" key="1">
    <source>
        <dbReference type="EMBL" id="KRG21032.1"/>
    </source>
</evidence>
<dbReference type="EMBL" id="LKAJ01000007">
    <property type="protein sequence ID" value="KRG21032.1"/>
    <property type="molecule type" value="Genomic_DNA"/>
</dbReference>
<dbReference type="Gene3D" id="1.10.1660.10">
    <property type="match status" value="1"/>
</dbReference>
<proteinExistence type="predicted"/>
<comment type="caution">
    <text evidence="1">The sequence shown here is derived from an EMBL/GenBank/DDBJ whole genome shotgun (WGS) entry which is preliminary data.</text>
</comment>
<dbReference type="STRING" id="295108.HT99x_01952"/>
<protein>
    <submittedName>
        <fullName evidence="1">Chaperone modulatory protein CbpM</fullName>
    </submittedName>
    <submittedName>
        <fullName evidence="2">Molecular chaperone</fullName>
    </submittedName>
</protein>
<organism evidence="1">
    <name type="scientific">Candidatus Berkiella aquae</name>
    <dbReference type="NCBI Taxonomy" id="295108"/>
    <lineage>
        <taxon>Bacteria</taxon>
        <taxon>Pseudomonadati</taxon>
        <taxon>Pseudomonadota</taxon>
        <taxon>Gammaproteobacteria</taxon>
        <taxon>Candidatus Berkiellales</taxon>
        <taxon>Candidatus Berkiellaceae</taxon>
        <taxon>Candidatus Berkiella</taxon>
    </lineage>
</organism>
<dbReference type="AlphaFoldDB" id="A0A0Q9YY02"/>
<sequence length="104" mass="11960">MKQEGSIHEGILQDESITYSITEIETLCVVERHEIEEMVELGILEPQGLSYETWVFQCTALNRTQKALRLHKDLAINWPGVALALELLDELEQLRQTIAILQRD</sequence>
<keyword evidence="3" id="KW-1185">Reference proteome</keyword>
<name>A0A0Q9YY02_9GAMM</name>
<dbReference type="Pfam" id="PF13591">
    <property type="entry name" value="MerR_2"/>
    <property type="match status" value="1"/>
</dbReference>
<dbReference type="Proteomes" id="UP000051497">
    <property type="component" value="Unassembled WGS sequence"/>
</dbReference>
<reference evidence="2" key="2">
    <citation type="journal article" date="2016" name="Genome Announc.">
        <title>Draft Genome Sequences of Two Novel Amoeba-Resistant Intranuclear Bacteria, 'Candidatus Berkiella cookevillensis' and 'Candidatus Berkiella aquae'.</title>
        <authorList>
            <person name="Mehari Y.T."/>
            <person name="Arivett B.A."/>
            <person name="Farone A.L."/>
            <person name="Gunderson J.H."/>
            <person name="Farone M.B."/>
        </authorList>
    </citation>
    <scope>NUCLEOTIDE SEQUENCE</scope>
    <source>
        <strain evidence="2">HT99</strain>
    </source>
</reference>
<evidence type="ECO:0000313" key="2">
    <source>
        <dbReference type="EMBL" id="MCS5710014.1"/>
    </source>
</evidence>
<accession>A0A0Q9YY02</accession>
<dbReference type="EMBL" id="LKAJ02000001">
    <property type="protein sequence ID" value="MCS5710014.1"/>
    <property type="molecule type" value="Genomic_DNA"/>
</dbReference>
<reference evidence="1" key="1">
    <citation type="submission" date="2015-09" db="EMBL/GenBank/DDBJ databases">
        <title>Draft Genome Sequences of Two Novel Amoeba-resistant Intranuclear Bacteria, Candidatus Berkiella cookevillensis and Candidatus Berkiella aquae.</title>
        <authorList>
            <person name="Mehari Y.T."/>
            <person name="Arivett B.A."/>
            <person name="Farone A.L."/>
            <person name="Gunderson J.H."/>
            <person name="Farone M.B."/>
        </authorList>
    </citation>
    <scope>NUCLEOTIDE SEQUENCE [LARGE SCALE GENOMIC DNA]</scope>
    <source>
        <strain evidence="1">HT99</strain>
    </source>
</reference>
<gene>
    <name evidence="1" type="primary">cbpM</name>
    <name evidence="2" type="ORF">HT99x_001090</name>
    <name evidence="1" type="ORF">HT99x_01952</name>
</gene>
<dbReference type="OrthoDB" id="5643278at2"/>
<dbReference type="RefSeq" id="WP_075066574.1">
    <property type="nucleotide sequence ID" value="NZ_LKAJ02000001.1"/>
</dbReference>
<evidence type="ECO:0000313" key="3">
    <source>
        <dbReference type="Proteomes" id="UP000051497"/>
    </source>
</evidence>
<reference evidence="2" key="3">
    <citation type="submission" date="2021-06" db="EMBL/GenBank/DDBJ databases">
        <title>Genomic Description and Analysis of Intracellular Bacteria, Candidatus Berkiella cookevillensis and Candidatus Berkiella aquae.</title>
        <authorList>
            <person name="Kidane D.T."/>
            <person name="Mehari Y.T."/>
            <person name="Rice F.C."/>
            <person name="Arivett B.A."/>
            <person name="Farone A.L."/>
            <person name="Berk S.G."/>
            <person name="Farone M.B."/>
        </authorList>
    </citation>
    <scope>NUCLEOTIDE SEQUENCE</scope>
    <source>
        <strain evidence="2">HT99</strain>
    </source>
</reference>